<sequence>MPQYDVHPALDGDGFLVDVQSDLIGDLATRVVVPLMPEHSGPTPARWLNPTFLIGGQRYVLMVQFLSGVRRSSLRPPVESLAPQSEEITRALDMLLHGV</sequence>
<organism evidence="8 9">
    <name type="scientific">Pseudoroseicyclus tamaricis</name>
    <dbReference type="NCBI Taxonomy" id="2705421"/>
    <lineage>
        <taxon>Bacteria</taxon>
        <taxon>Pseudomonadati</taxon>
        <taxon>Pseudomonadota</taxon>
        <taxon>Alphaproteobacteria</taxon>
        <taxon>Rhodobacterales</taxon>
        <taxon>Paracoccaceae</taxon>
        <taxon>Pseudoroseicyclus</taxon>
    </lineage>
</organism>
<evidence type="ECO:0000313" key="9">
    <source>
        <dbReference type="Proteomes" id="UP000474757"/>
    </source>
</evidence>
<evidence type="ECO:0000313" key="8">
    <source>
        <dbReference type="EMBL" id="NDV02865.1"/>
    </source>
</evidence>
<dbReference type="GO" id="GO:0006276">
    <property type="term" value="P:plasmid maintenance"/>
    <property type="evidence" value="ECO:0007669"/>
    <property type="project" value="InterPro"/>
</dbReference>
<dbReference type="GO" id="GO:0008657">
    <property type="term" value="F:DNA topoisomerase type II (double strand cut, ATP-hydrolyzing) inhibitor activity"/>
    <property type="evidence" value="ECO:0007669"/>
    <property type="project" value="InterPro"/>
</dbReference>
<dbReference type="AlphaFoldDB" id="A0A6B2JYN0"/>
<keyword evidence="3" id="KW-0678">Repressor</keyword>
<keyword evidence="4" id="KW-0805">Transcription regulation</keyword>
<dbReference type="Gene3D" id="2.30.30.110">
    <property type="match status" value="1"/>
</dbReference>
<name>A0A6B2JYN0_9RHOB</name>
<evidence type="ECO:0000256" key="4">
    <source>
        <dbReference type="ARBA" id="ARBA00023015"/>
    </source>
</evidence>
<protein>
    <recommendedName>
        <fullName evidence="2">Toxin CcdB</fullName>
    </recommendedName>
    <alternativeName>
        <fullName evidence="7">Cytotoxic protein CcdB</fullName>
    </alternativeName>
    <alternativeName>
        <fullName evidence="6">Protein LetD</fullName>
    </alternativeName>
</protein>
<evidence type="ECO:0000256" key="5">
    <source>
        <dbReference type="ARBA" id="ARBA00023163"/>
    </source>
</evidence>
<keyword evidence="5" id="KW-0804">Transcription</keyword>
<dbReference type="InterPro" id="IPR002712">
    <property type="entry name" value="CcdB"/>
</dbReference>
<evidence type="ECO:0000256" key="3">
    <source>
        <dbReference type="ARBA" id="ARBA00022491"/>
    </source>
</evidence>
<evidence type="ECO:0000256" key="6">
    <source>
        <dbReference type="ARBA" id="ARBA00029628"/>
    </source>
</evidence>
<keyword evidence="9" id="KW-1185">Reference proteome</keyword>
<accession>A0A6B2JYN0</accession>
<reference evidence="8 9" key="1">
    <citation type="submission" date="2020-02" db="EMBL/GenBank/DDBJ databases">
        <title>Pseudoroseicyclus tamarix, sp. nov., isolated from offshore sediment of a Tamarix chinensis forest.</title>
        <authorList>
            <person name="Gai Y."/>
        </authorList>
    </citation>
    <scope>NUCLEOTIDE SEQUENCE [LARGE SCALE GENOMIC DNA]</scope>
    <source>
        <strain evidence="8 9">CLL3-39</strain>
    </source>
</reference>
<dbReference type="SUPFAM" id="SSF50118">
    <property type="entry name" value="Cell growth inhibitor/plasmid maintenance toxic component"/>
    <property type="match status" value="1"/>
</dbReference>
<comment type="caution">
    <text evidence="8">The sequence shown here is derived from an EMBL/GenBank/DDBJ whole genome shotgun (WGS) entry which is preliminary data.</text>
</comment>
<dbReference type="EMBL" id="JAAGAB010000004">
    <property type="protein sequence ID" value="NDV02865.1"/>
    <property type="molecule type" value="Genomic_DNA"/>
</dbReference>
<evidence type="ECO:0000256" key="1">
    <source>
        <dbReference type="ARBA" id="ARBA00005230"/>
    </source>
</evidence>
<dbReference type="RefSeq" id="WP_163896182.1">
    <property type="nucleotide sequence ID" value="NZ_JAAFYS010000004.1"/>
</dbReference>
<gene>
    <name evidence="8" type="ORF">GZA08_18020</name>
</gene>
<comment type="similarity">
    <text evidence="1">Belongs to the CcdB toxin family.</text>
</comment>
<dbReference type="Pfam" id="PF01845">
    <property type="entry name" value="CcdB"/>
    <property type="match status" value="1"/>
</dbReference>
<evidence type="ECO:0000256" key="7">
    <source>
        <dbReference type="ARBA" id="ARBA00033135"/>
    </source>
</evidence>
<dbReference type="Proteomes" id="UP000474757">
    <property type="component" value="Unassembled WGS sequence"/>
</dbReference>
<proteinExistence type="inferred from homology"/>
<evidence type="ECO:0000256" key="2">
    <source>
        <dbReference type="ARBA" id="ARBA00015075"/>
    </source>
</evidence>
<dbReference type="InterPro" id="IPR011067">
    <property type="entry name" value="Plasmid_toxin/cell-grow_inhib"/>
</dbReference>